<organism evidence="1 2">
    <name type="scientific">Mytilus coruscus</name>
    <name type="common">Sea mussel</name>
    <dbReference type="NCBI Taxonomy" id="42192"/>
    <lineage>
        <taxon>Eukaryota</taxon>
        <taxon>Metazoa</taxon>
        <taxon>Spiralia</taxon>
        <taxon>Lophotrochozoa</taxon>
        <taxon>Mollusca</taxon>
        <taxon>Bivalvia</taxon>
        <taxon>Autobranchia</taxon>
        <taxon>Pteriomorphia</taxon>
        <taxon>Mytilida</taxon>
        <taxon>Mytiloidea</taxon>
        <taxon>Mytilidae</taxon>
        <taxon>Mytilinae</taxon>
        <taxon>Mytilus</taxon>
    </lineage>
</organism>
<protein>
    <submittedName>
        <fullName evidence="1">Uncharacterized protein</fullName>
    </submittedName>
</protein>
<gene>
    <name evidence="1" type="ORF">MCOR_5703</name>
</gene>
<name>A0A6J8A9W0_MYTCO</name>
<accession>A0A6J8A9W0</accession>
<reference evidence="1 2" key="1">
    <citation type="submission" date="2020-06" db="EMBL/GenBank/DDBJ databases">
        <authorList>
            <person name="Li R."/>
            <person name="Bekaert M."/>
        </authorList>
    </citation>
    <scope>NUCLEOTIDE SEQUENCE [LARGE SCALE GENOMIC DNA]</scope>
    <source>
        <strain evidence="2">wild</strain>
    </source>
</reference>
<evidence type="ECO:0000313" key="2">
    <source>
        <dbReference type="Proteomes" id="UP000507470"/>
    </source>
</evidence>
<keyword evidence="2" id="KW-1185">Reference proteome</keyword>
<sequence length="195" mass="21300">MIDCYVCLEGGISPRVQTGRNIPTETTRQLTEFLDASMPDFSDLLGVEPRTPSPMRQLLNEEPPPEAVIPSDQLFSKYLSPDIDFEKTEPSALYFTSSMNNFQEQAESSSLNLNTTVSNIQEPAEPAPLDFTTSITNNQEPAELSPSEIILDLSFTRNTASTLDNASTIDTASTLDITTSSNTNESTASPKEPTI</sequence>
<dbReference type="AlphaFoldDB" id="A0A6J8A9W0"/>
<evidence type="ECO:0000313" key="1">
    <source>
        <dbReference type="EMBL" id="CAC5364774.1"/>
    </source>
</evidence>
<proteinExistence type="predicted"/>
<dbReference type="Proteomes" id="UP000507470">
    <property type="component" value="Unassembled WGS sequence"/>
</dbReference>
<dbReference type="EMBL" id="CACVKT020001069">
    <property type="protein sequence ID" value="CAC5364774.1"/>
    <property type="molecule type" value="Genomic_DNA"/>
</dbReference>